<feature type="compositionally biased region" description="Polar residues" evidence="11">
    <location>
        <begin position="435"/>
        <end position="448"/>
    </location>
</feature>
<dbReference type="InterPro" id="IPR005821">
    <property type="entry name" value="Ion_trans_dom"/>
</dbReference>
<dbReference type="OrthoDB" id="415460at2759"/>
<dbReference type="GO" id="GO:0005249">
    <property type="term" value="F:voltage-gated potassium channel activity"/>
    <property type="evidence" value="ECO:0007669"/>
    <property type="project" value="InterPro"/>
</dbReference>
<feature type="region of interest" description="Disordered" evidence="11">
    <location>
        <begin position="336"/>
        <end position="356"/>
    </location>
</feature>
<feature type="region of interest" description="Disordered" evidence="11">
    <location>
        <begin position="223"/>
        <end position="243"/>
    </location>
</feature>
<protein>
    <recommendedName>
        <fullName evidence="13">Ion transport domain-containing protein</fullName>
    </recommendedName>
</protein>
<keyword evidence="2" id="KW-0813">Transport</keyword>
<sequence>MRVFRLFRIAGKSGKIQLLLSALVESRNGILALLYALVTIVAFFSTLIYYAEQTGEYYQEGYWYYVEDNSISAFQSIPHTFWFTLVTLTTIGYGDVTPKTPLGKTAASLAIVSSLFVIAFPLTMITFQFSHLLRRWEANQHAKIMRRKHMKLAEKDARKKLRLSGLHPKRAKKRFTELTQKALKQISLGSQEPVIEVTSADETSLVRDSKTVEMGNRFEDRGTNVSISNRASPVQPSQSAETLHEDAALGHDTETSPALNPPETINLALADEKTDANDPSVAMTSTAPKVAAVATTSNHSRLDSKKGLSFMRTAATRGTPLPKVGADEVPTITATALPQLLPTRGTPPQKDKEPPLALTTQRPQLIAPRSSKLPNASLNGLVPHLFLFEKETVEPEPEVKEDSQPEEHLTTISELVASAALGVPVLSLYRESNSLDVDSQRPTENPQNLLRVPVKISGNSSVGSNKPNTSSDVPKVPSPSRRKHLQARHMSFSSKSSLGVIPAQGDAFPGDVVDSVDPIPQPSRHQSRHMSFISRSQGASDLYLRGDTLDASLPRSPFATRDLACYNLPLQIPIPTLVGELGTRTPSHVELKVCDFESWYSGEDDIMSIKIAVRDQTQFVTFLRILMSFQVLE</sequence>
<feature type="transmembrane region" description="Helical" evidence="12">
    <location>
        <begin position="106"/>
        <end position="127"/>
    </location>
</feature>
<evidence type="ECO:0000256" key="1">
    <source>
        <dbReference type="ARBA" id="ARBA00004141"/>
    </source>
</evidence>
<dbReference type="Pfam" id="PF00520">
    <property type="entry name" value="Ion_trans"/>
    <property type="match status" value="1"/>
</dbReference>
<evidence type="ECO:0000259" key="13">
    <source>
        <dbReference type="Pfam" id="PF00520"/>
    </source>
</evidence>
<keyword evidence="8" id="KW-0406">Ion transport</keyword>
<reference evidence="14 15" key="1">
    <citation type="journal article" date="2015" name="Genome Biol. Evol.">
        <title>Phylogenomic analyses indicate that early fungi evolved digesting cell walls of algal ancestors of land plants.</title>
        <authorList>
            <person name="Chang Y."/>
            <person name="Wang S."/>
            <person name="Sekimoto S."/>
            <person name="Aerts A.L."/>
            <person name="Choi C."/>
            <person name="Clum A."/>
            <person name="LaButti K.M."/>
            <person name="Lindquist E.A."/>
            <person name="Yee Ngan C."/>
            <person name="Ohm R.A."/>
            <person name="Salamov A.A."/>
            <person name="Grigoriev I.V."/>
            <person name="Spatafora J.W."/>
            <person name="Berbee M.L."/>
        </authorList>
    </citation>
    <scope>NUCLEOTIDE SEQUENCE [LARGE SCALE GENOMIC DNA]</scope>
    <source>
        <strain evidence="14 15">JEL478</strain>
    </source>
</reference>
<evidence type="ECO:0000256" key="6">
    <source>
        <dbReference type="ARBA" id="ARBA00022958"/>
    </source>
</evidence>
<dbReference type="InterPro" id="IPR028325">
    <property type="entry name" value="VG_K_chnl"/>
</dbReference>
<accession>A0A139ALG8</accession>
<evidence type="ECO:0000313" key="15">
    <source>
        <dbReference type="Proteomes" id="UP000070544"/>
    </source>
</evidence>
<feature type="compositionally biased region" description="Polar residues" evidence="11">
    <location>
        <begin position="457"/>
        <end position="472"/>
    </location>
</feature>
<feature type="region of interest" description="Disordered" evidence="11">
    <location>
        <begin position="435"/>
        <end position="484"/>
    </location>
</feature>
<comment type="subcellular location">
    <subcellularLocation>
        <location evidence="1">Membrane</location>
        <topology evidence="1">Multi-pass membrane protein</topology>
    </subcellularLocation>
</comment>
<keyword evidence="10" id="KW-0407">Ion channel</keyword>
<evidence type="ECO:0000256" key="2">
    <source>
        <dbReference type="ARBA" id="ARBA00022448"/>
    </source>
</evidence>
<dbReference type="STRING" id="1344416.A0A139ALG8"/>
<keyword evidence="9 12" id="KW-0472">Membrane</keyword>
<evidence type="ECO:0000256" key="7">
    <source>
        <dbReference type="ARBA" id="ARBA00022989"/>
    </source>
</evidence>
<feature type="domain" description="Ion transport" evidence="13">
    <location>
        <begin position="1"/>
        <end position="135"/>
    </location>
</feature>
<feature type="compositionally biased region" description="Polar residues" evidence="11">
    <location>
        <begin position="223"/>
        <end position="241"/>
    </location>
</feature>
<keyword evidence="4 12" id="KW-0812">Transmembrane</keyword>
<name>A0A139ALG8_GONPJ</name>
<evidence type="ECO:0000256" key="11">
    <source>
        <dbReference type="SAM" id="MobiDB-lite"/>
    </source>
</evidence>
<dbReference type="PANTHER" id="PTHR11537:SF254">
    <property type="entry name" value="POTASSIUM VOLTAGE-GATED CHANNEL PROTEIN SHAB"/>
    <property type="match status" value="1"/>
</dbReference>
<dbReference type="GO" id="GO:0001508">
    <property type="term" value="P:action potential"/>
    <property type="evidence" value="ECO:0007669"/>
    <property type="project" value="TreeGrafter"/>
</dbReference>
<proteinExistence type="predicted"/>
<evidence type="ECO:0000256" key="9">
    <source>
        <dbReference type="ARBA" id="ARBA00023136"/>
    </source>
</evidence>
<keyword evidence="15" id="KW-1185">Reference proteome</keyword>
<evidence type="ECO:0000256" key="12">
    <source>
        <dbReference type="SAM" id="Phobius"/>
    </source>
</evidence>
<evidence type="ECO:0000256" key="10">
    <source>
        <dbReference type="ARBA" id="ARBA00023303"/>
    </source>
</evidence>
<keyword evidence="5" id="KW-0631">Potassium channel</keyword>
<feature type="transmembrane region" description="Helical" evidence="12">
    <location>
        <begin position="71"/>
        <end position="94"/>
    </location>
</feature>
<dbReference type="Gene3D" id="1.10.287.70">
    <property type="match status" value="1"/>
</dbReference>
<evidence type="ECO:0000256" key="3">
    <source>
        <dbReference type="ARBA" id="ARBA00022538"/>
    </source>
</evidence>
<dbReference type="PANTHER" id="PTHR11537">
    <property type="entry name" value="VOLTAGE-GATED POTASSIUM CHANNEL"/>
    <property type="match status" value="1"/>
</dbReference>
<feature type="transmembrane region" description="Helical" evidence="12">
    <location>
        <begin position="30"/>
        <end position="51"/>
    </location>
</feature>
<organism evidence="14 15">
    <name type="scientific">Gonapodya prolifera (strain JEL478)</name>
    <name type="common">Monoblepharis prolifera</name>
    <dbReference type="NCBI Taxonomy" id="1344416"/>
    <lineage>
        <taxon>Eukaryota</taxon>
        <taxon>Fungi</taxon>
        <taxon>Fungi incertae sedis</taxon>
        <taxon>Chytridiomycota</taxon>
        <taxon>Chytridiomycota incertae sedis</taxon>
        <taxon>Monoblepharidomycetes</taxon>
        <taxon>Monoblepharidales</taxon>
        <taxon>Gonapodyaceae</taxon>
        <taxon>Gonapodya</taxon>
    </lineage>
</organism>
<dbReference type="PRINTS" id="PR00169">
    <property type="entry name" value="KCHANNEL"/>
</dbReference>
<dbReference type="SUPFAM" id="SSF81324">
    <property type="entry name" value="Voltage-gated potassium channels"/>
    <property type="match status" value="1"/>
</dbReference>
<dbReference type="EMBL" id="KQ965746">
    <property type="protein sequence ID" value="KXS17600.1"/>
    <property type="molecule type" value="Genomic_DNA"/>
</dbReference>
<evidence type="ECO:0000256" key="5">
    <source>
        <dbReference type="ARBA" id="ARBA00022826"/>
    </source>
</evidence>
<keyword evidence="7 12" id="KW-1133">Transmembrane helix</keyword>
<dbReference type="Proteomes" id="UP000070544">
    <property type="component" value="Unassembled WGS sequence"/>
</dbReference>
<gene>
    <name evidence="14" type="ORF">M427DRAFT_255002</name>
</gene>
<dbReference type="AlphaFoldDB" id="A0A139ALG8"/>
<evidence type="ECO:0000313" key="14">
    <source>
        <dbReference type="EMBL" id="KXS17600.1"/>
    </source>
</evidence>
<keyword evidence="3" id="KW-0633">Potassium transport</keyword>
<evidence type="ECO:0000256" key="8">
    <source>
        <dbReference type="ARBA" id="ARBA00023065"/>
    </source>
</evidence>
<keyword evidence="6" id="KW-0630">Potassium</keyword>
<dbReference type="GO" id="GO:0008076">
    <property type="term" value="C:voltage-gated potassium channel complex"/>
    <property type="evidence" value="ECO:0007669"/>
    <property type="project" value="InterPro"/>
</dbReference>
<evidence type="ECO:0000256" key="4">
    <source>
        <dbReference type="ARBA" id="ARBA00022692"/>
    </source>
</evidence>